<evidence type="ECO:0000256" key="4">
    <source>
        <dbReference type="ARBA" id="ARBA00022679"/>
    </source>
</evidence>
<name>A0A8J3FN83_9ACTN</name>
<keyword evidence="3" id="KW-0597">Phosphoprotein</keyword>
<keyword evidence="4" id="KW-0808">Transferase</keyword>
<dbReference type="GO" id="GO:0000155">
    <property type="term" value="F:phosphorelay sensor kinase activity"/>
    <property type="evidence" value="ECO:0007669"/>
    <property type="project" value="InterPro"/>
</dbReference>
<dbReference type="GO" id="GO:0005524">
    <property type="term" value="F:ATP binding"/>
    <property type="evidence" value="ECO:0007669"/>
    <property type="project" value="UniProtKB-KW"/>
</dbReference>
<protein>
    <recommendedName>
        <fullName evidence="2">histidine kinase</fullName>
        <ecNumber evidence="2">2.7.13.3</ecNumber>
    </recommendedName>
</protein>
<reference evidence="13" key="1">
    <citation type="journal article" date="2014" name="Int. J. Syst. Evol. Microbiol.">
        <title>Complete genome sequence of Corynebacterium casei LMG S-19264T (=DSM 44701T), isolated from a smear-ripened cheese.</title>
        <authorList>
            <consortium name="US DOE Joint Genome Institute (JGI-PGF)"/>
            <person name="Walter F."/>
            <person name="Albersmeier A."/>
            <person name="Kalinowski J."/>
            <person name="Ruckert C."/>
        </authorList>
    </citation>
    <scope>NUCLEOTIDE SEQUENCE</scope>
    <source>
        <strain evidence="13">CGMCC 4.7299</strain>
    </source>
</reference>
<keyword evidence="9" id="KW-0175">Coiled coil</keyword>
<proteinExistence type="predicted"/>
<dbReference type="SUPFAM" id="SSF55874">
    <property type="entry name" value="ATPase domain of HSP90 chaperone/DNA topoisomerase II/histidine kinase"/>
    <property type="match status" value="1"/>
</dbReference>
<dbReference type="InterPro" id="IPR050482">
    <property type="entry name" value="Sensor_HK_TwoCompSys"/>
</dbReference>
<evidence type="ECO:0000256" key="8">
    <source>
        <dbReference type="ARBA" id="ARBA00023012"/>
    </source>
</evidence>
<evidence type="ECO:0000256" key="3">
    <source>
        <dbReference type="ARBA" id="ARBA00022553"/>
    </source>
</evidence>
<dbReference type="Gene3D" id="1.20.5.1930">
    <property type="match status" value="1"/>
</dbReference>
<feature type="domain" description="Signal transduction histidine kinase subgroup 3 dimerisation and phosphoacceptor" evidence="11">
    <location>
        <begin position="190"/>
        <end position="255"/>
    </location>
</feature>
<dbReference type="EMBL" id="BMMX01000003">
    <property type="protein sequence ID" value="GGK81897.1"/>
    <property type="molecule type" value="Genomic_DNA"/>
</dbReference>
<gene>
    <name evidence="13" type="ORF">GCM10012284_14930</name>
</gene>
<keyword evidence="6 13" id="KW-0418">Kinase</keyword>
<dbReference type="InterPro" id="IPR055558">
    <property type="entry name" value="DUF7134"/>
</dbReference>
<dbReference type="Pfam" id="PF07730">
    <property type="entry name" value="HisKA_3"/>
    <property type="match status" value="1"/>
</dbReference>
<feature type="transmembrane region" description="Helical" evidence="10">
    <location>
        <begin position="116"/>
        <end position="134"/>
    </location>
</feature>
<keyword evidence="10" id="KW-0812">Transmembrane</keyword>
<dbReference type="GO" id="GO:0016020">
    <property type="term" value="C:membrane"/>
    <property type="evidence" value="ECO:0007669"/>
    <property type="project" value="InterPro"/>
</dbReference>
<dbReference type="InterPro" id="IPR011712">
    <property type="entry name" value="Sig_transdc_His_kin_sub3_dim/P"/>
</dbReference>
<keyword evidence="7" id="KW-0067">ATP-binding</keyword>
<evidence type="ECO:0000256" key="6">
    <source>
        <dbReference type="ARBA" id="ARBA00022777"/>
    </source>
</evidence>
<dbReference type="GO" id="GO:0046983">
    <property type="term" value="F:protein dimerization activity"/>
    <property type="evidence" value="ECO:0007669"/>
    <property type="project" value="InterPro"/>
</dbReference>
<feature type="coiled-coil region" evidence="9">
    <location>
        <begin position="158"/>
        <end position="185"/>
    </location>
</feature>
<keyword evidence="5" id="KW-0547">Nucleotide-binding</keyword>
<dbReference type="AlphaFoldDB" id="A0A8J3FN83"/>
<dbReference type="Proteomes" id="UP000656042">
    <property type="component" value="Unassembled WGS sequence"/>
</dbReference>
<comment type="caution">
    <text evidence="13">The sequence shown here is derived from an EMBL/GenBank/DDBJ whole genome shotgun (WGS) entry which is preliminary data.</text>
</comment>
<keyword evidence="14" id="KW-1185">Reference proteome</keyword>
<dbReference type="PANTHER" id="PTHR24421:SF10">
    <property type="entry name" value="NITRATE_NITRITE SENSOR PROTEIN NARQ"/>
    <property type="match status" value="1"/>
</dbReference>
<evidence type="ECO:0000256" key="7">
    <source>
        <dbReference type="ARBA" id="ARBA00022840"/>
    </source>
</evidence>
<evidence type="ECO:0000259" key="11">
    <source>
        <dbReference type="Pfam" id="PF07730"/>
    </source>
</evidence>
<feature type="domain" description="DUF7134" evidence="12">
    <location>
        <begin position="13"/>
        <end position="142"/>
    </location>
</feature>
<comment type="catalytic activity">
    <reaction evidence="1">
        <text>ATP + protein L-histidine = ADP + protein N-phospho-L-histidine.</text>
        <dbReference type="EC" id="2.7.13.3"/>
    </reaction>
</comment>
<evidence type="ECO:0000313" key="13">
    <source>
        <dbReference type="EMBL" id="GGK81897.1"/>
    </source>
</evidence>
<dbReference type="EC" id="2.7.13.3" evidence="2"/>
<dbReference type="CDD" id="cd16917">
    <property type="entry name" value="HATPase_UhpB-NarQ-NarX-like"/>
    <property type="match status" value="1"/>
</dbReference>
<evidence type="ECO:0000256" key="5">
    <source>
        <dbReference type="ARBA" id="ARBA00022741"/>
    </source>
</evidence>
<reference evidence="13" key="2">
    <citation type="submission" date="2020-09" db="EMBL/GenBank/DDBJ databases">
        <authorList>
            <person name="Sun Q."/>
            <person name="Zhou Y."/>
        </authorList>
    </citation>
    <scope>NUCLEOTIDE SEQUENCE</scope>
    <source>
        <strain evidence="13">CGMCC 4.7299</strain>
    </source>
</reference>
<dbReference type="PANTHER" id="PTHR24421">
    <property type="entry name" value="NITRATE/NITRITE SENSOR PROTEIN NARX-RELATED"/>
    <property type="match status" value="1"/>
</dbReference>
<accession>A0A8J3FN83</accession>
<evidence type="ECO:0000256" key="9">
    <source>
        <dbReference type="SAM" id="Coils"/>
    </source>
</evidence>
<dbReference type="Pfam" id="PF23539">
    <property type="entry name" value="DUF7134"/>
    <property type="match status" value="1"/>
</dbReference>
<keyword evidence="10" id="KW-1133">Transmembrane helix</keyword>
<organism evidence="13 14">
    <name type="scientific">Mangrovihabitans endophyticus</name>
    <dbReference type="NCBI Taxonomy" id="1751298"/>
    <lineage>
        <taxon>Bacteria</taxon>
        <taxon>Bacillati</taxon>
        <taxon>Actinomycetota</taxon>
        <taxon>Actinomycetes</taxon>
        <taxon>Micromonosporales</taxon>
        <taxon>Micromonosporaceae</taxon>
        <taxon>Mangrovihabitans</taxon>
    </lineage>
</organism>
<keyword evidence="10" id="KW-0472">Membrane</keyword>
<keyword evidence="8" id="KW-0902">Two-component regulatory system</keyword>
<evidence type="ECO:0000256" key="1">
    <source>
        <dbReference type="ARBA" id="ARBA00000085"/>
    </source>
</evidence>
<evidence type="ECO:0000259" key="12">
    <source>
        <dbReference type="Pfam" id="PF23539"/>
    </source>
</evidence>
<evidence type="ECO:0000256" key="2">
    <source>
        <dbReference type="ARBA" id="ARBA00012438"/>
    </source>
</evidence>
<feature type="transmembrane region" description="Helical" evidence="10">
    <location>
        <begin position="20"/>
        <end position="39"/>
    </location>
</feature>
<dbReference type="Gene3D" id="3.30.565.10">
    <property type="entry name" value="Histidine kinase-like ATPase, C-terminal domain"/>
    <property type="match status" value="1"/>
</dbReference>
<sequence length="395" mass="42431">MNLDRLWTGFGRSIRRHPLLADALLALALAVVSVGIIFIDAPARALPAPDAGQVFAFVLALAAITIRRWFTLTSLVLVVAAAVVLLVLQHRERPALTIAVAVLTYTYATRADRRRGWIAAGLTATVLILADLLWHESGGDRFAIFLWPGIGAAAGDAARSHRAYIAEAEERARQAEQSRDEEVRLRVAEERMRVARELHDVVAHRIAAVKVQATGARHILTYRPEQVAPALDHISRLSDTVLREMGSVIGLLRHSANDAVPGNAPVPGLSRLRGLLDEFTTAGLHIRHRQVGAARTLPVLADLAAYRIIQEGLTNAHKYGDGAADLTVTYTAGGVTVDIRNTIGVRPAPHGTGYGVIGMSERVATTGGTFTAGPTTKEHYTVHAELSAPIVAPAR</sequence>
<evidence type="ECO:0000313" key="14">
    <source>
        <dbReference type="Proteomes" id="UP000656042"/>
    </source>
</evidence>
<dbReference type="RefSeq" id="WP_189078336.1">
    <property type="nucleotide sequence ID" value="NZ_BMMX01000003.1"/>
</dbReference>
<feature type="transmembrane region" description="Helical" evidence="10">
    <location>
        <begin position="69"/>
        <end position="88"/>
    </location>
</feature>
<dbReference type="InterPro" id="IPR036890">
    <property type="entry name" value="HATPase_C_sf"/>
</dbReference>
<evidence type="ECO:0000256" key="10">
    <source>
        <dbReference type="SAM" id="Phobius"/>
    </source>
</evidence>